<organism evidence="13 14">
    <name type="scientific">Lentinula raphanica</name>
    <dbReference type="NCBI Taxonomy" id="153919"/>
    <lineage>
        <taxon>Eukaryota</taxon>
        <taxon>Fungi</taxon>
        <taxon>Dikarya</taxon>
        <taxon>Basidiomycota</taxon>
        <taxon>Agaricomycotina</taxon>
        <taxon>Agaricomycetes</taxon>
        <taxon>Agaricomycetidae</taxon>
        <taxon>Agaricales</taxon>
        <taxon>Marasmiineae</taxon>
        <taxon>Omphalotaceae</taxon>
        <taxon>Lentinula</taxon>
    </lineage>
</organism>
<dbReference type="PANTHER" id="PTHR43550:SF3">
    <property type="entry name" value="3-KETODIHYDROSPHINGOSINE REDUCTASE"/>
    <property type="match status" value="1"/>
</dbReference>
<dbReference type="GO" id="GO:0005789">
    <property type="term" value="C:endoplasmic reticulum membrane"/>
    <property type="evidence" value="ECO:0007669"/>
    <property type="project" value="TreeGrafter"/>
</dbReference>
<keyword evidence="4" id="KW-0256">Endoplasmic reticulum</keyword>
<comment type="pathway">
    <text evidence="3">Sphingolipid metabolism.</text>
</comment>
<keyword evidence="12" id="KW-0812">Transmembrane</keyword>
<evidence type="ECO:0000256" key="12">
    <source>
        <dbReference type="SAM" id="Phobius"/>
    </source>
</evidence>
<dbReference type="InterPro" id="IPR036291">
    <property type="entry name" value="NAD(P)-bd_dom_sf"/>
</dbReference>
<protein>
    <recommendedName>
        <fullName evidence="9">3-dehydrosphinganine reductase</fullName>
        <ecNumber evidence="9">1.1.1.102</ecNumber>
    </recommendedName>
</protein>
<dbReference type="PRINTS" id="PR00081">
    <property type="entry name" value="GDHRDH"/>
</dbReference>
<keyword evidence="6" id="KW-0746">Sphingolipid metabolism</keyword>
<name>A0AA38NZW1_9AGAR</name>
<evidence type="ECO:0000256" key="1">
    <source>
        <dbReference type="ARBA" id="ARBA00004240"/>
    </source>
</evidence>
<comment type="caution">
    <text evidence="13">The sequence shown here is derived from an EMBL/GenBank/DDBJ whole genome shotgun (WGS) entry which is preliminary data.</text>
</comment>
<evidence type="ECO:0000256" key="7">
    <source>
        <dbReference type="ARBA" id="ARBA00023002"/>
    </source>
</evidence>
<proteinExistence type="predicted"/>
<comment type="subcellular location">
    <subcellularLocation>
        <location evidence="1">Endoplasmic reticulum</location>
    </subcellularLocation>
</comment>
<evidence type="ECO:0000256" key="8">
    <source>
        <dbReference type="ARBA" id="ARBA00023098"/>
    </source>
</evidence>
<evidence type="ECO:0000256" key="9">
    <source>
        <dbReference type="ARBA" id="ARBA00026112"/>
    </source>
</evidence>
<dbReference type="Proteomes" id="UP001163846">
    <property type="component" value="Unassembled WGS sequence"/>
</dbReference>
<dbReference type="GO" id="GO:0006666">
    <property type="term" value="P:3-keto-sphinganine metabolic process"/>
    <property type="evidence" value="ECO:0007669"/>
    <property type="project" value="InterPro"/>
</dbReference>
<sequence length="351" mass="38936">MNSVNSCNQPRMYPVLVTILLILLTGITMLGRLFSKSWDSKGKHCYVTGGSSGLGLAVAKLLVLKGAHVSIVSRDTQRLENAMKELEAIRTSPSQIIKSYSYDLVTATGASQALDAVCEPHQGRNPDAIFMLAGSCHPRFFIEETEETMRTQMDQTYWVQAWTALEASKRMVRDKTKGKIVFHSAYIGYITLIGYAAYGPGRMALRALADTLRQEFLLYDIDIHIAFPGTMYTPGYDIENATKPKITLKIEETDPGVTGDQYAKGLLRGVQNGDFHISPDLLGNIFRASMRGVAPSGNFFVDSLWNFIGWVGLPIWRISVDSTVRGHRKEHEEYLANKGFYSSKTKASATS</sequence>
<evidence type="ECO:0000256" key="2">
    <source>
        <dbReference type="ARBA" id="ARBA00004760"/>
    </source>
</evidence>
<comment type="pathway">
    <text evidence="2">Lipid metabolism; sphingolipid metabolism.</text>
</comment>
<keyword evidence="5" id="KW-0521">NADP</keyword>
<dbReference type="SUPFAM" id="SSF51735">
    <property type="entry name" value="NAD(P)-binding Rossmann-fold domains"/>
    <property type="match status" value="1"/>
</dbReference>
<comment type="catalytic activity">
    <reaction evidence="11">
        <text>sphinganine + NADP(+) = 3-oxosphinganine + NADPH + H(+)</text>
        <dbReference type="Rhea" id="RHEA:22640"/>
        <dbReference type="ChEBI" id="CHEBI:15378"/>
        <dbReference type="ChEBI" id="CHEBI:57783"/>
        <dbReference type="ChEBI" id="CHEBI:57817"/>
        <dbReference type="ChEBI" id="CHEBI:58299"/>
        <dbReference type="ChEBI" id="CHEBI:58349"/>
        <dbReference type="EC" id="1.1.1.102"/>
    </reaction>
    <physiologicalReaction direction="right-to-left" evidence="11">
        <dbReference type="Rhea" id="RHEA:22642"/>
    </physiologicalReaction>
</comment>
<keyword evidence="7" id="KW-0560">Oxidoreductase</keyword>
<dbReference type="Gene3D" id="3.40.50.720">
    <property type="entry name" value="NAD(P)-binding Rossmann-like Domain"/>
    <property type="match status" value="1"/>
</dbReference>
<feature type="transmembrane region" description="Helical" evidence="12">
    <location>
        <begin position="180"/>
        <end position="198"/>
    </location>
</feature>
<gene>
    <name evidence="13" type="ORF">F5878DRAFT_632537</name>
</gene>
<keyword evidence="12" id="KW-1133">Transmembrane helix</keyword>
<accession>A0AA38NZW1</accession>
<keyword evidence="8" id="KW-0443">Lipid metabolism</keyword>
<evidence type="ECO:0000313" key="14">
    <source>
        <dbReference type="Proteomes" id="UP001163846"/>
    </source>
</evidence>
<reference evidence="13" key="1">
    <citation type="submission" date="2022-08" db="EMBL/GenBank/DDBJ databases">
        <authorList>
            <consortium name="DOE Joint Genome Institute"/>
            <person name="Min B."/>
            <person name="Riley R."/>
            <person name="Sierra-Patev S."/>
            <person name="Naranjo-Ortiz M."/>
            <person name="Looney B."/>
            <person name="Konkel Z."/>
            <person name="Slot J.C."/>
            <person name="Sakamoto Y."/>
            <person name="Steenwyk J.L."/>
            <person name="Rokas A."/>
            <person name="Carro J."/>
            <person name="Camarero S."/>
            <person name="Ferreira P."/>
            <person name="Molpeceres G."/>
            <person name="Ruiz-Duenas F.J."/>
            <person name="Serrano A."/>
            <person name="Henrissat B."/>
            <person name="Drula E."/>
            <person name="Hughes K.W."/>
            <person name="Mata J.L."/>
            <person name="Ishikawa N.K."/>
            <person name="Vargas-Isla R."/>
            <person name="Ushijima S."/>
            <person name="Smith C.A."/>
            <person name="Ahrendt S."/>
            <person name="Andreopoulos W."/>
            <person name="He G."/>
            <person name="Labutti K."/>
            <person name="Lipzen A."/>
            <person name="Ng V."/>
            <person name="Sandor L."/>
            <person name="Barry K."/>
            <person name="Martinez A.T."/>
            <person name="Xiao Y."/>
            <person name="Gibbons J.G."/>
            <person name="Terashima K."/>
            <person name="Hibbett D.S."/>
            <person name="Grigoriev I.V."/>
        </authorList>
    </citation>
    <scope>NUCLEOTIDE SEQUENCE</scope>
    <source>
        <strain evidence="13">TFB9207</strain>
    </source>
</reference>
<dbReference type="EC" id="1.1.1.102" evidence="9"/>
<keyword evidence="14" id="KW-1185">Reference proteome</keyword>
<evidence type="ECO:0000256" key="5">
    <source>
        <dbReference type="ARBA" id="ARBA00022857"/>
    </source>
</evidence>
<evidence type="ECO:0000256" key="11">
    <source>
        <dbReference type="ARBA" id="ARBA00048930"/>
    </source>
</evidence>
<dbReference type="InterPro" id="IPR045022">
    <property type="entry name" value="KDSR-like"/>
</dbReference>
<evidence type="ECO:0000256" key="6">
    <source>
        <dbReference type="ARBA" id="ARBA00022919"/>
    </source>
</evidence>
<dbReference type="CDD" id="cd08939">
    <property type="entry name" value="KDSR-like_SDR_c"/>
    <property type="match status" value="1"/>
</dbReference>
<evidence type="ECO:0000256" key="3">
    <source>
        <dbReference type="ARBA" id="ARBA00004991"/>
    </source>
</evidence>
<keyword evidence="12" id="KW-0472">Membrane</keyword>
<dbReference type="PANTHER" id="PTHR43550">
    <property type="entry name" value="3-KETODIHYDROSPHINGOSINE REDUCTASE"/>
    <property type="match status" value="1"/>
</dbReference>
<evidence type="ECO:0000256" key="10">
    <source>
        <dbReference type="ARBA" id="ARBA00044737"/>
    </source>
</evidence>
<dbReference type="GO" id="GO:0047560">
    <property type="term" value="F:3-dehydrosphinganine reductase activity"/>
    <property type="evidence" value="ECO:0007669"/>
    <property type="project" value="UniProtKB-EC"/>
</dbReference>
<dbReference type="InterPro" id="IPR002347">
    <property type="entry name" value="SDR_fam"/>
</dbReference>
<dbReference type="EMBL" id="MU806670">
    <property type="protein sequence ID" value="KAJ3833571.1"/>
    <property type="molecule type" value="Genomic_DNA"/>
</dbReference>
<evidence type="ECO:0000313" key="13">
    <source>
        <dbReference type="EMBL" id="KAJ3833571.1"/>
    </source>
</evidence>
<comment type="function">
    <text evidence="10">Catalyzes the reduction of 3'-oxosphinganine (3-ketodihydrosphingosine/KDS) to sphinganine (dihydrosphingosine/DHS), the second step of de novo sphingolipid biosynthesis.</text>
</comment>
<dbReference type="Pfam" id="PF00106">
    <property type="entry name" value="adh_short"/>
    <property type="match status" value="1"/>
</dbReference>
<feature type="transmembrane region" description="Helical" evidence="12">
    <location>
        <begin position="12"/>
        <end position="34"/>
    </location>
</feature>
<evidence type="ECO:0000256" key="4">
    <source>
        <dbReference type="ARBA" id="ARBA00022824"/>
    </source>
</evidence>
<dbReference type="GO" id="GO:0030148">
    <property type="term" value="P:sphingolipid biosynthetic process"/>
    <property type="evidence" value="ECO:0007669"/>
    <property type="project" value="InterPro"/>
</dbReference>
<dbReference type="AlphaFoldDB" id="A0AA38NZW1"/>